<dbReference type="GO" id="GO:0010971">
    <property type="term" value="P:positive regulation of G2/M transition of mitotic cell cycle"/>
    <property type="evidence" value="ECO:0007669"/>
    <property type="project" value="TreeGrafter"/>
</dbReference>
<dbReference type="Proteomes" id="UP000031443">
    <property type="component" value="Unassembled WGS sequence"/>
</dbReference>
<dbReference type="EMBL" id="KB566228">
    <property type="protein sequence ID" value="EMP27917.1"/>
    <property type="molecule type" value="Genomic_DNA"/>
</dbReference>
<dbReference type="GO" id="GO:0004725">
    <property type="term" value="F:protein tyrosine phosphatase activity"/>
    <property type="evidence" value="ECO:0007669"/>
    <property type="project" value="UniProtKB-UniRule"/>
</dbReference>
<evidence type="ECO:0000256" key="7">
    <source>
        <dbReference type="ARBA" id="ARBA00051722"/>
    </source>
</evidence>
<dbReference type="CDD" id="cd01530">
    <property type="entry name" value="Cdc25"/>
    <property type="match status" value="1"/>
</dbReference>
<evidence type="ECO:0000256" key="8">
    <source>
        <dbReference type="RuleBase" id="RU368028"/>
    </source>
</evidence>
<keyword evidence="5 8" id="KW-0904">Protein phosphatase</keyword>
<comment type="function">
    <text evidence="8">Tyrosine protein phosphatase which functions as a dosage-dependent inducer of mitotic progression.</text>
</comment>
<dbReference type="InterPro" id="IPR036873">
    <property type="entry name" value="Rhodanese-like_dom_sf"/>
</dbReference>
<keyword evidence="3 8" id="KW-0498">Mitosis</keyword>
<comment type="similarity">
    <text evidence="1 8">Belongs to the MPI phosphatase family.</text>
</comment>
<dbReference type="GO" id="GO:0051301">
    <property type="term" value="P:cell division"/>
    <property type="evidence" value="ECO:0007669"/>
    <property type="project" value="UniProtKB-UniRule"/>
</dbReference>
<comment type="catalytic activity">
    <reaction evidence="7 8">
        <text>O-phospho-L-tyrosyl-[protein] + H2O = L-tyrosyl-[protein] + phosphate</text>
        <dbReference type="Rhea" id="RHEA:10684"/>
        <dbReference type="Rhea" id="RHEA-COMP:10136"/>
        <dbReference type="Rhea" id="RHEA-COMP:20101"/>
        <dbReference type="ChEBI" id="CHEBI:15377"/>
        <dbReference type="ChEBI" id="CHEBI:43474"/>
        <dbReference type="ChEBI" id="CHEBI:46858"/>
        <dbReference type="ChEBI" id="CHEBI:61978"/>
        <dbReference type="EC" id="3.1.3.48"/>
    </reaction>
</comment>
<organism evidence="11 12">
    <name type="scientific">Chelonia mydas</name>
    <name type="common">Green sea-turtle</name>
    <name type="synonym">Chelonia agassizi</name>
    <dbReference type="NCBI Taxonomy" id="8469"/>
    <lineage>
        <taxon>Eukaryota</taxon>
        <taxon>Metazoa</taxon>
        <taxon>Chordata</taxon>
        <taxon>Craniata</taxon>
        <taxon>Vertebrata</taxon>
        <taxon>Euteleostomi</taxon>
        <taxon>Archelosauria</taxon>
        <taxon>Testudinata</taxon>
        <taxon>Testudines</taxon>
        <taxon>Cryptodira</taxon>
        <taxon>Durocryptodira</taxon>
        <taxon>Americhelydia</taxon>
        <taxon>Chelonioidea</taxon>
        <taxon>Cheloniidae</taxon>
        <taxon>Chelonia</taxon>
    </lineage>
</organism>
<dbReference type="SMART" id="SM00450">
    <property type="entry name" value="RHOD"/>
    <property type="match status" value="1"/>
</dbReference>
<dbReference type="GO" id="GO:0005634">
    <property type="term" value="C:nucleus"/>
    <property type="evidence" value="ECO:0007669"/>
    <property type="project" value="TreeGrafter"/>
</dbReference>
<gene>
    <name evidence="11" type="ORF">UY3_14981</name>
</gene>
<keyword evidence="2 8" id="KW-0132">Cell division</keyword>
<dbReference type="GO" id="GO:0005737">
    <property type="term" value="C:cytoplasm"/>
    <property type="evidence" value="ECO:0007669"/>
    <property type="project" value="TreeGrafter"/>
</dbReference>
<sequence length="341" mass="38405">MPDPNAVCSVRREPGRVYTNKLLYEHAQPLLCRALKSAPHSKQGKQTWRLEPSRAKDTRGPSDKDRQLLPRGSYAAIRGGCVAAREPPLALRPASCSQTPRHCSLPRSSKRLRGASEGPGEGSASPQGKGEGSSGLSPAPAPGTDGEILTGDFSRPCSLPVEDGLHRDLRYVSPATVASLLRGQLAGVVEEYVVVDCRYPYEYAGGHIKGALNLYREEQLARWFLPDPLGTTPSPRSSTLIFHCEFSSERGPRLCRSLRRMDRDANRYPELWYPELYALHGGYKEFYQHFQDLCEPQGYIHMRHKDFRAELRNYQRRKQPWSLRRIRKELFKPLSPGTPLQ</sequence>
<proteinExistence type="inferred from homology"/>
<evidence type="ECO:0000256" key="4">
    <source>
        <dbReference type="ARBA" id="ARBA00022801"/>
    </source>
</evidence>
<dbReference type="Pfam" id="PF00581">
    <property type="entry name" value="Rhodanese"/>
    <property type="match status" value="1"/>
</dbReference>
<evidence type="ECO:0000256" key="3">
    <source>
        <dbReference type="ARBA" id="ARBA00022776"/>
    </source>
</evidence>
<dbReference type="GO" id="GO:0000086">
    <property type="term" value="P:G2/M transition of mitotic cell cycle"/>
    <property type="evidence" value="ECO:0007669"/>
    <property type="project" value="TreeGrafter"/>
</dbReference>
<evidence type="ECO:0000256" key="1">
    <source>
        <dbReference type="ARBA" id="ARBA00011065"/>
    </source>
</evidence>
<dbReference type="InterPro" id="IPR000751">
    <property type="entry name" value="MPI_Phosphatase"/>
</dbReference>
<protein>
    <recommendedName>
        <fullName evidence="8">M-phase inducer phosphatase</fullName>
        <ecNumber evidence="8">3.1.3.48</ecNumber>
    </recommendedName>
</protein>
<dbReference type="PRINTS" id="PR00716">
    <property type="entry name" value="MPIPHPHTASE"/>
</dbReference>
<evidence type="ECO:0000313" key="11">
    <source>
        <dbReference type="EMBL" id="EMP27917.1"/>
    </source>
</evidence>
<keyword evidence="6 8" id="KW-0131">Cell cycle</keyword>
<feature type="domain" description="Rhodanese" evidence="10">
    <location>
        <begin position="188"/>
        <end position="295"/>
    </location>
</feature>
<dbReference type="STRING" id="8469.M7BI45"/>
<evidence type="ECO:0000256" key="2">
    <source>
        <dbReference type="ARBA" id="ARBA00022618"/>
    </source>
</evidence>
<evidence type="ECO:0000256" key="6">
    <source>
        <dbReference type="ARBA" id="ARBA00023306"/>
    </source>
</evidence>
<evidence type="ECO:0000313" key="12">
    <source>
        <dbReference type="Proteomes" id="UP000031443"/>
    </source>
</evidence>
<dbReference type="Gene3D" id="3.40.250.10">
    <property type="entry name" value="Rhodanese-like domain"/>
    <property type="match status" value="1"/>
</dbReference>
<dbReference type="GO" id="GO:0110032">
    <property type="term" value="P:positive regulation of G2/MI transition of meiotic cell cycle"/>
    <property type="evidence" value="ECO:0007669"/>
    <property type="project" value="TreeGrafter"/>
</dbReference>
<dbReference type="PROSITE" id="PS50206">
    <property type="entry name" value="RHODANESE_3"/>
    <property type="match status" value="1"/>
</dbReference>
<evidence type="ECO:0000256" key="9">
    <source>
        <dbReference type="SAM" id="MobiDB-lite"/>
    </source>
</evidence>
<name>M7BI45_CHEMY</name>
<evidence type="ECO:0000259" key="10">
    <source>
        <dbReference type="PROSITE" id="PS50206"/>
    </source>
</evidence>
<dbReference type="EC" id="3.1.3.48" evidence="8"/>
<feature type="compositionally biased region" description="Basic and acidic residues" evidence="9">
    <location>
        <begin position="51"/>
        <end position="68"/>
    </location>
</feature>
<dbReference type="SUPFAM" id="SSF52821">
    <property type="entry name" value="Rhodanese/Cell cycle control phosphatase"/>
    <property type="match status" value="1"/>
</dbReference>
<keyword evidence="4 8" id="KW-0378">Hydrolase</keyword>
<feature type="region of interest" description="Disordered" evidence="9">
    <location>
        <begin position="92"/>
        <end position="153"/>
    </location>
</feature>
<dbReference type="AlphaFoldDB" id="M7BI45"/>
<accession>M7BI45</accession>
<keyword evidence="12" id="KW-1185">Reference proteome</keyword>
<dbReference type="PANTHER" id="PTHR10828:SF17">
    <property type="entry name" value="PROTEIN-TYROSINE-PHOSPHATASE"/>
    <property type="match status" value="1"/>
</dbReference>
<reference evidence="12" key="1">
    <citation type="journal article" date="2013" name="Nat. Genet.">
        <title>The draft genomes of soft-shell turtle and green sea turtle yield insights into the development and evolution of the turtle-specific body plan.</title>
        <authorList>
            <person name="Wang Z."/>
            <person name="Pascual-Anaya J."/>
            <person name="Zadissa A."/>
            <person name="Li W."/>
            <person name="Niimura Y."/>
            <person name="Huang Z."/>
            <person name="Li C."/>
            <person name="White S."/>
            <person name="Xiong Z."/>
            <person name="Fang D."/>
            <person name="Wang B."/>
            <person name="Ming Y."/>
            <person name="Chen Y."/>
            <person name="Zheng Y."/>
            <person name="Kuraku S."/>
            <person name="Pignatelli M."/>
            <person name="Herrero J."/>
            <person name="Beal K."/>
            <person name="Nozawa M."/>
            <person name="Li Q."/>
            <person name="Wang J."/>
            <person name="Zhang H."/>
            <person name="Yu L."/>
            <person name="Shigenobu S."/>
            <person name="Wang J."/>
            <person name="Liu J."/>
            <person name="Flicek P."/>
            <person name="Searle S."/>
            <person name="Wang J."/>
            <person name="Kuratani S."/>
            <person name="Yin Y."/>
            <person name="Aken B."/>
            <person name="Zhang G."/>
            <person name="Irie N."/>
        </authorList>
    </citation>
    <scope>NUCLEOTIDE SEQUENCE [LARGE SCALE GENOMIC DNA]</scope>
</reference>
<dbReference type="PANTHER" id="PTHR10828">
    <property type="entry name" value="M-PHASE INDUCER PHOSPHATASE DUAL SPECIFICITY PHOSPHATASE CDC25"/>
    <property type="match status" value="1"/>
</dbReference>
<feature type="region of interest" description="Disordered" evidence="9">
    <location>
        <begin position="36"/>
        <end position="71"/>
    </location>
</feature>
<dbReference type="InterPro" id="IPR001763">
    <property type="entry name" value="Rhodanese-like_dom"/>
</dbReference>
<dbReference type="FunFam" id="3.40.250.10:FF:000021">
    <property type="entry name" value="M-phase inducer phosphatase cdc-25.2"/>
    <property type="match status" value="1"/>
</dbReference>
<feature type="compositionally biased region" description="Low complexity" evidence="9">
    <location>
        <begin position="115"/>
        <end position="126"/>
    </location>
</feature>
<evidence type="ECO:0000256" key="5">
    <source>
        <dbReference type="ARBA" id="ARBA00022912"/>
    </source>
</evidence>